<evidence type="ECO:0000313" key="5">
    <source>
        <dbReference type="EMBL" id="MBA0828581.1"/>
    </source>
</evidence>
<organism evidence="5 6">
    <name type="scientific">Gossypium armourianum</name>
    <dbReference type="NCBI Taxonomy" id="34283"/>
    <lineage>
        <taxon>Eukaryota</taxon>
        <taxon>Viridiplantae</taxon>
        <taxon>Streptophyta</taxon>
        <taxon>Embryophyta</taxon>
        <taxon>Tracheophyta</taxon>
        <taxon>Spermatophyta</taxon>
        <taxon>Magnoliopsida</taxon>
        <taxon>eudicotyledons</taxon>
        <taxon>Gunneridae</taxon>
        <taxon>Pentapetalae</taxon>
        <taxon>rosids</taxon>
        <taxon>malvids</taxon>
        <taxon>Malvales</taxon>
        <taxon>Malvaceae</taxon>
        <taxon>Malvoideae</taxon>
        <taxon>Gossypium</taxon>
    </lineage>
</organism>
<protein>
    <recommendedName>
        <fullName evidence="4">U-box domain-containing protein</fullName>
    </recommendedName>
</protein>
<dbReference type="EMBL" id="JABFAE010000005">
    <property type="protein sequence ID" value="MBA0828581.1"/>
    <property type="molecule type" value="Genomic_DNA"/>
</dbReference>
<dbReference type="AlphaFoldDB" id="A0A7J9J2H1"/>
<dbReference type="Proteomes" id="UP000593575">
    <property type="component" value="Unassembled WGS sequence"/>
</dbReference>
<evidence type="ECO:0000256" key="3">
    <source>
        <dbReference type="ARBA" id="ARBA00022786"/>
    </source>
</evidence>
<accession>A0A7J9J2H1</accession>
<keyword evidence="6" id="KW-1185">Reference proteome</keyword>
<evidence type="ECO:0000259" key="4">
    <source>
        <dbReference type="PROSITE" id="PS51698"/>
    </source>
</evidence>
<dbReference type="Pfam" id="PF04564">
    <property type="entry name" value="U-box"/>
    <property type="match status" value="1"/>
</dbReference>
<dbReference type="PROSITE" id="PS51698">
    <property type="entry name" value="U_BOX"/>
    <property type="match status" value="1"/>
</dbReference>
<sequence length="99" mass="11629">MRDPMIVSTGQMYERSYIQRWIDCSNVTCPKTQQKLANLTPTPDYVLRSLINQWYAKHKIEQPSRLTNGRLKMAMALSMMLVMTWQQSRLWSVNYRAGA</sequence>
<evidence type="ECO:0000256" key="1">
    <source>
        <dbReference type="ARBA" id="ARBA00004906"/>
    </source>
</evidence>
<keyword evidence="3" id="KW-0833">Ubl conjugation pathway</keyword>
<dbReference type="UniPathway" id="UPA00143"/>
<name>A0A7J9J2H1_9ROSI</name>
<keyword evidence="2" id="KW-0808">Transferase</keyword>
<dbReference type="SUPFAM" id="SSF57850">
    <property type="entry name" value="RING/U-box"/>
    <property type="match status" value="1"/>
</dbReference>
<comment type="caution">
    <text evidence="5">The sequence shown here is derived from an EMBL/GenBank/DDBJ whole genome shotgun (WGS) entry which is preliminary data.</text>
</comment>
<dbReference type="GO" id="GO:0004842">
    <property type="term" value="F:ubiquitin-protein transferase activity"/>
    <property type="evidence" value="ECO:0007669"/>
    <property type="project" value="InterPro"/>
</dbReference>
<dbReference type="Gene3D" id="3.30.40.10">
    <property type="entry name" value="Zinc/RING finger domain, C3HC4 (zinc finger)"/>
    <property type="match status" value="1"/>
</dbReference>
<dbReference type="InterPro" id="IPR013083">
    <property type="entry name" value="Znf_RING/FYVE/PHD"/>
</dbReference>
<evidence type="ECO:0000313" key="6">
    <source>
        <dbReference type="Proteomes" id="UP000593575"/>
    </source>
</evidence>
<feature type="domain" description="U-box" evidence="4">
    <location>
        <begin position="1"/>
        <end position="61"/>
    </location>
</feature>
<proteinExistence type="predicted"/>
<reference evidence="5 6" key="1">
    <citation type="journal article" date="2019" name="Genome Biol. Evol.">
        <title>Insights into the evolution of the New World diploid cottons (Gossypium, subgenus Houzingenia) based on genome sequencing.</title>
        <authorList>
            <person name="Grover C.E."/>
            <person name="Arick M.A. 2nd"/>
            <person name="Thrash A."/>
            <person name="Conover J.L."/>
            <person name="Sanders W.S."/>
            <person name="Peterson D.G."/>
            <person name="Frelichowski J.E."/>
            <person name="Scheffler J.A."/>
            <person name="Scheffler B.E."/>
            <person name="Wendel J.F."/>
        </authorList>
    </citation>
    <scope>NUCLEOTIDE SEQUENCE [LARGE SCALE GENOMIC DNA]</scope>
    <source>
        <strain evidence="5">6</strain>
        <tissue evidence="5">Leaf</tissue>
    </source>
</reference>
<dbReference type="InterPro" id="IPR003613">
    <property type="entry name" value="Ubox_domain"/>
</dbReference>
<dbReference type="GO" id="GO:0016567">
    <property type="term" value="P:protein ubiquitination"/>
    <property type="evidence" value="ECO:0007669"/>
    <property type="project" value="UniProtKB-UniPathway"/>
</dbReference>
<dbReference type="PANTHER" id="PTHR23315">
    <property type="entry name" value="U BOX DOMAIN-CONTAINING"/>
    <property type="match status" value="1"/>
</dbReference>
<dbReference type="SMART" id="SM00504">
    <property type="entry name" value="Ubox"/>
    <property type="match status" value="1"/>
</dbReference>
<comment type="pathway">
    <text evidence="1">Protein modification; protein ubiquitination.</text>
</comment>
<evidence type="ECO:0000256" key="2">
    <source>
        <dbReference type="ARBA" id="ARBA00022679"/>
    </source>
</evidence>
<gene>
    <name evidence="5" type="ORF">Goarm_013242</name>
</gene>
<dbReference type="PANTHER" id="PTHR23315:SF52">
    <property type="entry name" value="U-BOX DOMAIN-CONTAINING PROTEIN 10"/>
    <property type="match status" value="1"/>
</dbReference>